<proteinExistence type="predicted"/>
<evidence type="ECO:0000313" key="4">
    <source>
        <dbReference type="Proteomes" id="UP001221150"/>
    </source>
</evidence>
<comment type="caution">
    <text evidence="3">The sequence shown here is derived from an EMBL/GenBank/DDBJ whole genome shotgun (WGS) entry which is preliminary data.</text>
</comment>
<reference evidence="3 4" key="1">
    <citation type="submission" date="2023-03" db="EMBL/GenBank/DDBJ databases">
        <title>Draft genome sequence of Streptomyces sp. K1PA1 isolated from peat swamp forest in Thailand.</title>
        <authorList>
            <person name="Klaysubun C."/>
            <person name="Duangmal K."/>
        </authorList>
    </citation>
    <scope>NUCLEOTIDE SEQUENCE [LARGE SCALE GENOMIC DNA]</scope>
    <source>
        <strain evidence="3 4">K1PA1</strain>
    </source>
</reference>
<feature type="compositionally biased region" description="Low complexity" evidence="1">
    <location>
        <begin position="64"/>
        <end position="85"/>
    </location>
</feature>
<keyword evidence="2" id="KW-1133">Transmembrane helix</keyword>
<dbReference type="EMBL" id="JARJBB010000014">
    <property type="protein sequence ID" value="MDF3301611.1"/>
    <property type="molecule type" value="Genomic_DNA"/>
</dbReference>
<evidence type="ECO:0000313" key="3">
    <source>
        <dbReference type="EMBL" id="MDF3301611.1"/>
    </source>
</evidence>
<sequence>MVCTGGIVEERNVSAGRGVPGRGKKAAVGGGVLAVVSLLAVGVVLGTQGAGAHHASARGGGPAAGSTAAATPTGAPQASAAGPAQRLADLDGGGRPVAAYQQVLDALAPRCTQDLPHLAAVVDSTLRSLRKHGVDDEDRFGVLQQWEHAVPAGKPRADCAPEVHAWAARRAGS</sequence>
<evidence type="ECO:0000256" key="1">
    <source>
        <dbReference type="SAM" id="MobiDB-lite"/>
    </source>
</evidence>
<keyword evidence="4" id="KW-1185">Reference proteome</keyword>
<feature type="transmembrane region" description="Helical" evidence="2">
    <location>
        <begin position="26"/>
        <end position="46"/>
    </location>
</feature>
<dbReference type="RefSeq" id="WP_276111187.1">
    <property type="nucleotide sequence ID" value="NZ_JARJBB010000014.1"/>
</dbReference>
<organism evidence="3 4">
    <name type="scientific">Streptomyces tropicalis</name>
    <dbReference type="NCBI Taxonomy" id="3034234"/>
    <lineage>
        <taxon>Bacteria</taxon>
        <taxon>Bacillati</taxon>
        <taxon>Actinomycetota</taxon>
        <taxon>Actinomycetes</taxon>
        <taxon>Kitasatosporales</taxon>
        <taxon>Streptomycetaceae</taxon>
        <taxon>Streptomyces</taxon>
    </lineage>
</organism>
<accession>A0ABT6ABA7</accession>
<feature type="region of interest" description="Disordered" evidence="1">
    <location>
        <begin position="51"/>
        <end position="85"/>
    </location>
</feature>
<keyword evidence="2" id="KW-0472">Membrane</keyword>
<dbReference type="Proteomes" id="UP001221150">
    <property type="component" value="Unassembled WGS sequence"/>
</dbReference>
<gene>
    <name evidence="3" type="ORF">P3H78_23880</name>
</gene>
<protein>
    <submittedName>
        <fullName evidence="3">Uncharacterized protein</fullName>
    </submittedName>
</protein>
<evidence type="ECO:0000256" key="2">
    <source>
        <dbReference type="SAM" id="Phobius"/>
    </source>
</evidence>
<keyword evidence="2" id="KW-0812">Transmembrane</keyword>
<name>A0ABT6ABA7_9ACTN</name>